<comment type="caution">
    <text evidence="3">The sequence shown here is derived from an EMBL/GenBank/DDBJ whole genome shotgun (WGS) entry which is preliminary data.</text>
</comment>
<dbReference type="EMBL" id="LJYW01000001">
    <property type="protein sequence ID" value="KPL53646.1"/>
    <property type="molecule type" value="Genomic_DNA"/>
</dbReference>
<organism evidence="3 4">
    <name type="scientific">Prosthecodimorpha hirschii</name>
    <dbReference type="NCBI Taxonomy" id="665126"/>
    <lineage>
        <taxon>Bacteria</taxon>
        <taxon>Pseudomonadati</taxon>
        <taxon>Pseudomonadota</taxon>
        <taxon>Alphaproteobacteria</taxon>
        <taxon>Hyphomicrobiales</taxon>
        <taxon>Ancalomicrobiaceae</taxon>
        <taxon>Prosthecodimorpha</taxon>
    </lineage>
</organism>
<dbReference type="Gene3D" id="3.50.30.10">
    <property type="entry name" value="Phosphohistidine domain"/>
    <property type="match status" value="1"/>
</dbReference>
<evidence type="ECO:0000256" key="1">
    <source>
        <dbReference type="ARBA" id="ARBA00023239"/>
    </source>
</evidence>
<keyword evidence="1" id="KW-0456">Lyase</keyword>
<feature type="domain" description="Phosphomevalonate dehydratase small subunit-like" evidence="2">
    <location>
        <begin position="27"/>
        <end position="101"/>
    </location>
</feature>
<dbReference type="PANTHER" id="PTHR36577:SF3">
    <property type="entry name" value="DUF521 DOMAIN PROTEIN (AFU_ORTHOLOGUE AFUA_6G00490)"/>
    <property type="match status" value="1"/>
</dbReference>
<gene>
    <name evidence="3" type="ORF">ABB55_16675</name>
</gene>
<dbReference type="Pfam" id="PF01989">
    <property type="entry name" value="AcnX_swivel_put"/>
    <property type="match status" value="1"/>
</dbReference>
<name>A0A0P6W8L0_9HYPH</name>
<dbReference type="Proteomes" id="UP000048984">
    <property type="component" value="Unassembled WGS sequence"/>
</dbReference>
<dbReference type="SUPFAM" id="SSF52016">
    <property type="entry name" value="LeuD/IlvD-like"/>
    <property type="match status" value="1"/>
</dbReference>
<reference evidence="3 4" key="2">
    <citation type="submission" date="2015-10" db="EMBL/GenBank/DDBJ databases">
        <title>Draft Genome Sequence of Prosthecomicrobium hirschii ATCC 27832.</title>
        <authorList>
            <person name="Daniel J."/>
            <person name="Givan S.A."/>
            <person name="Brun Y.V."/>
            <person name="Brown P.J."/>
        </authorList>
    </citation>
    <scope>NUCLEOTIDE SEQUENCE [LARGE SCALE GENOMIC DNA]</scope>
    <source>
        <strain evidence="3 4">16</strain>
    </source>
</reference>
<dbReference type="GO" id="GO:0016829">
    <property type="term" value="F:lyase activity"/>
    <property type="evidence" value="ECO:0007669"/>
    <property type="project" value="UniProtKB-KW"/>
</dbReference>
<evidence type="ECO:0000259" key="2">
    <source>
        <dbReference type="Pfam" id="PF01989"/>
    </source>
</evidence>
<dbReference type="PANTHER" id="PTHR36577">
    <property type="entry name" value="DUF521 DOMAIN PROTEIN (AFU_ORTHOLOGUE AFUA_6G00490)"/>
    <property type="match status" value="1"/>
</dbReference>
<evidence type="ECO:0000313" key="4">
    <source>
        <dbReference type="Proteomes" id="UP000048984"/>
    </source>
</evidence>
<accession>A0A0P6W8L0</accession>
<dbReference type="RefSeq" id="WP_054359810.1">
    <property type="nucleotide sequence ID" value="NZ_LJYW01000001.1"/>
</dbReference>
<evidence type="ECO:0000313" key="3">
    <source>
        <dbReference type="EMBL" id="KPL53646.1"/>
    </source>
</evidence>
<dbReference type="STRING" id="665126.ABB55_16675"/>
<sequence length="145" mass="15118">MTDAPVATVLVPGPAVSGPILRLTEPLSFWGGVDPVTGRITDIRHPEHGQCVAGTILMIPETRGSSSSSSIMLELIRAGAAPAALVLDRVDAILVLGILVAREMGLSHPPAYRLPRAAMAELAGIAALDRQGRITCLDALPEQPT</sequence>
<proteinExistence type="predicted"/>
<protein>
    <recommendedName>
        <fullName evidence="2">Phosphomevalonate dehydratase small subunit-like domain-containing protein</fullName>
    </recommendedName>
</protein>
<dbReference type="InterPro" id="IPR002840">
    <property type="entry name" value="PMDh-S-like_dom"/>
</dbReference>
<keyword evidence="4" id="KW-1185">Reference proteome</keyword>
<dbReference type="AlphaFoldDB" id="A0A0P6W8L0"/>
<reference evidence="3 4" key="1">
    <citation type="submission" date="2015-09" db="EMBL/GenBank/DDBJ databases">
        <authorList>
            <person name="Jackson K.R."/>
            <person name="Lunt B.L."/>
            <person name="Fisher J.N.B."/>
            <person name="Gardner A.V."/>
            <person name="Bailey M.E."/>
            <person name="Deus L.M."/>
            <person name="Earl A.S."/>
            <person name="Gibby P.D."/>
            <person name="Hartmann K.A."/>
            <person name="Liu J.E."/>
            <person name="Manci A.M."/>
            <person name="Nielsen D.A."/>
            <person name="Solomon M.B."/>
            <person name="Breakwell D.P."/>
            <person name="Burnett S.H."/>
            <person name="Grose J.H."/>
        </authorList>
    </citation>
    <scope>NUCLEOTIDE SEQUENCE [LARGE SCALE GENOMIC DNA]</scope>
    <source>
        <strain evidence="3 4">16</strain>
    </source>
</reference>